<gene>
    <name evidence="1" type="ORF">LTS18_002584</name>
</gene>
<organism evidence="1 2">
    <name type="scientific">Coniosporium uncinatum</name>
    <dbReference type="NCBI Taxonomy" id="93489"/>
    <lineage>
        <taxon>Eukaryota</taxon>
        <taxon>Fungi</taxon>
        <taxon>Dikarya</taxon>
        <taxon>Ascomycota</taxon>
        <taxon>Pezizomycotina</taxon>
        <taxon>Dothideomycetes</taxon>
        <taxon>Dothideomycetes incertae sedis</taxon>
        <taxon>Coniosporium</taxon>
    </lineage>
</organism>
<accession>A0ACC3DDL8</accession>
<feature type="non-terminal residue" evidence="1">
    <location>
        <position position="249"/>
    </location>
</feature>
<dbReference type="Proteomes" id="UP001186974">
    <property type="component" value="Unassembled WGS sequence"/>
</dbReference>
<keyword evidence="2" id="KW-1185">Reference proteome</keyword>
<evidence type="ECO:0000313" key="2">
    <source>
        <dbReference type="Proteomes" id="UP001186974"/>
    </source>
</evidence>
<reference evidence="1" key="1">
    <citation type="submission" date="2024-09" db="EMBL/GenBank/DDBJ databases">
        <title>Black Yeasts Isolated from many extreme environments.</title>
        <authorList>
            <person name="Coleine C."/>
            <person name="Stajich J.E."/>
            <person name="Selbmann L."/>
        </authorList>
    </citation>
    <scope>NUCLEOTIDE SEQUENCE</scope>
    <source>
        <strain evidence="1">CCFEE 5737</strain>
    </source>
</reference>
<proteinExistence type="predicted"/>
<name>A0ACC3DDL8_9PEZI</name>
<evidence type="ECO:0000313" key="1">
    <source>
        <dbReference type="EMBL" id="KAK3065644.1"/>
    </source>
</evidence>
<sequence length="249" mass="28039">MALNWHFYEPDQSFPLMDILRNPLNLGRSRRSNSWPSPAPPNINLARTPAAWLKMQDIASGKEVIQFVKPGSHTFLARVYDPVMVVMKGADRSGVADRSKAFSQRFGRILNIHLLPLALALISIIALVSILMNYLLWNELPDNSEDREEDRPSLMVTTLPKSHDLDVLKLSACGKGHVVSVGLDRITSIFFFDSQSGTYKHYSLKTTCWVPPVWPIQAAAIDHTGTYLALCNDFGRVAIWDVPKQRQKQ</sequence>
<dbReference type="EMBL" id="JAWDJW010006312">
    <property type="protein sequence ID" value="KAK3065644.1"/>
    <property type="molecule type" value="Genomic_DNA"/>
</dbReference>
<comment type="caution">
    <text evidence="1">The sequence shown here is derived from an EMBL/GenBank/DDBJ whole genome shotgun (WGS) entry which is preliminary data.</text>
</comment>
<protein>
    <submittedName>
        <fullName evidence="1">Uncharacterized protein</fullName>
    </submittedName>
</protein>